<keyword evidence="1" id="KW-0575">Peroxidase</keyword>
<evidence type="ECO:0000256" key="3">
    <source>
        <dbReference type="ARBA" id="ARBA00023002"/>
    </source>
</evidence>
<dbReference type="Pfam" id="PF00578">
    <property type="entry name" value="AhpC-TSA"/>
    <property type="match status" value="1"/>
</dbReference>
<dbReference type="CDD" id="cd03017">
    <property type="entry name" value="PRX_BCP"/>
    <property type="match status" value="1"/>
</dbReference>
<evidence type="ECO:0000256" key="2">
    <source>
        <dbReference type="ARBA" id="ARBA00022862"/>
    </source>
</evidence>
<dbReference type="EMBL" id="KZ819322">
    <property type="protein sequence ID" value="PWN23398.1"/>
    <property type="molecule type" value="Genomic_DNA"/>
</dbReference>
<organism evidence="7 8">
    <name type="scientific">Pseudomicrostroma glucosiphilum</name>
    <dbReference type="NCBI Taxonomy" id="1684307"/>
    <lineage>
        <taxon>Eukaryota</taxon>
        <taxon>Fungi</taxon>
        <taxon>Dikarya</taxon>
        <taxon>Basidiomycota</taxon>
        <taxon>Ustilaginomycotina</taxon>
        <taxon>Exobasidiomycetes</taxon>
        <taxon>Microstromatales</taxon>
        <taxon>Microstromatales incertae sedis</taxon>
        <taxon>Pseudomicrostroma</taxon>
    </lineage>
</organism>
<dbReference type="GO" id="GO:0005737">
    <property type="term" value="C:cytoplasm"/>
    <property type="evidence" value="ECO:0007669"/>
    <property type="project" value="TreeGrafter"/>
</dbReference>
<gene>
    <name evidence="7" type="ORF">BCV69DRAFT_232794</name>
</gene>
<keyword evidence="3" id="KW-0560">Oxidoreductase</keyword>
<evidence type="ECO:0000256" key="1">
    <source>
        <dbReference type="ARBA" id="ARBA00022559"/>
    </source>
</evidence>
<dbReference type="GO" id="GO:0034599">
    <property type="term" value="P:cellular response to oxidative stress"/>
    <property type="evidence" value="ECO:0007669"/>
    <property type="project" value="TreeGrafter"/>
</dbReference>
<dbReference type="GeneID" id="37011583"/>
<evidence type="ECO:0000256" key="4">
    <source>
        <dbReference type="ARBA" id="ARBA00023157"/>
    </source>
</evidence>
<keyword evidence="8" id="KW-1185">Reference proteome</keyword>
<dbReference type="GO" id="GO:0045454">
    <property type="term" value="P:cell redox homeostasis"/>
    <property type="evidence" value="ECO:0007669"/>
    <property type="project" value="TreeGrafter"/>
</dbReference>
<dbReference type="InterPro" id="IPR050924">
    <property type="entry name" value="Peroxiredoxin_BCP/PrxQ"/>
</dbReference>
<dbReference type="PANTHER" id="PTHR42801:SF4">
    <property type="entry name" value="AHPC_TSA FAMILY PROTEIN"/>
    <property type="match status" value="1"/>
</dbReference>
<feature type="non-terminal residue" evidence="7">
    <location>
        <position position="1"/>
    </location>
</feature>
<dbReference type="Proteomes" id="UP000245942">
    <property type="component" value="Unassembled WGS sequence"/>
</dbReference>
<dbReference type="Gene3D" id="3.40.30.10">
    <property type="entry name" value="Glutaredoxin"/>
    <property type="match status" value="1"/>
</dbReference>
<dbReference type="SUPFAM" id="SSF52833">
    <property type="entry name" value="Thioredoxin-like"/>
    <property type="match status" value="1"/>
</dbReference>
<keyword evidence="4" id="KW-1015">Disulfide bond</keyword>
<reference evidence="7 8" key="1">
    <citation type="journal article" date="2018" name="Mol. Biol. Evol.">
        <title>Broad Genomic Sampling Reveals a Smut Pathogenic Ancestry of the Fungal Clade Ustilaginomycotina.</title>
        <authorList>
            <person name="Kijpornyongpan T."/>
            <person name="Mondo S.J."/>
            <person name="Barry K."/>
            <person name="Sandor L."/>
            <person name="Lee J."/>
            <person name="Lipzen A."/>
            <person name="Pangilinan J."/>
            <person name="LaButti K."/>
            <person name="Hainaut M."/>
            <person name="Henrissat B."/>
            <person name="Grigoriev I.V."/>
            <person name="Spatafora J.W."/>
            <person name="Aime M.C."/>
        </authorList>
    </citation>
    <scope>NUCLEOTIDE SEQUENCE [LARGE SCALE GENOMIC DNA]</scope>
    <source>
        <strain evidence="7 8">MCA 4718</strain>
    </source>
</reference>
<evidence type="ECO:0000313" key="7">
    <source>
        <dbReference type="EMBL" id="PWN23398.1"/>
    </source>
</evidence>
<evidence type="ECO:0000259" key="6">
    <source>
        <dbReference type="Pfam" id="PF00578"/>
    </source>
</evidence>
<proteinExistence type="predicted"/>
<protein>
    <recommendedName>
        <fullName evidence="6">Alkyl hydroperoxide reductase subunit C/ Thiol specific antioxidant domain-containing protein</fullName>
    </recommendedName>
</protein>
<dbReference type="InterPro" id="IPR000866">
    <property type="entry name" value="AhpC/TSA"/>
</dbReference>
<feature type="domain" description="Alkyl hydroperoxide reductase subunit C/ Thiol specific antioxidant" evidence="6">
    <location>
        <begin position="1"/>
        <end position="82"/>
    </location>
</feature>
<dbReference type="GO" id="GO:0008379">
    <property type="term" value="F:thioredoxin peroxidase activity"/>
    <property type="evidence" value="ECO:0007669"/>
    <property type="project" value="TreeGrafter"/>
</dbReference>
<evidence type="ECO:0000256" key="5">
    <source>
        <dbReference type="ARBA" id="ARBA00023284"/>
    </source>
</evidence>
<dbReference type="AlphaFoldDB" id="A0A316UEQ3"/>
<name>A0A316UEQ3_9BASI</name>
<feature type="non-terminal residue" evidence="7">
    <location>
        <position position="88"/>
    </location>
</feature>
<keyword evidence="5" id="KW-0676">Redox-active center</keyword>
<dbReference type="PANTHER" id="PTHR42801">
    <property type="entry name" value="THIOREDOXIN-DEPENDENT PEROXIDE REDUCTASE"/>
    <property type="match status" value="1"/>
</dbReference>
<sequence length="88" mass="9866">GRPIILYFFPLAGSPHCTIQGCSFRDALMDSATFVEQDAIVIGVSQDSPDMLKRFVNKHDLNFIVLSDEKREAFDIFGINTKLFGLLN</sequence>
<dbReference type="STRING" id="1684307.A0A316UEQ3"/>
<accession>A0A316UEQ3</accession>
<evidence type="ECO:0000313" key="8">
    <source>
        <dbReference type="Proteomes" id="UP000245942"/>
    </source>
</evidence>
<dbReference type="InterPro" id="IPR036249">
    <property type="entry name" value="Thioredoxin-like_sf"/>
</dbReference>
<keyword evidence="2" id="KW-0049">Antioxidant</keyword>
<dbReference type="OrthoDB" id="338622at2759"/>
<dbReference type="RefSeq" id="XP_025350558.1">
    <property type="nucleotide sequence ID" value="XM_025489849.1"/>
</dbReference>